<evidence type="ECO:0000259" key="5">
    <source>
        <dbReference type="PROSITE" id="PS50102"/>
    </source>
</evidence>
<dbReference type="Pfam" id="PF14304">
    <property type="entry name" value="CSTF_C"/>
    <property type="match status" value="1"/>
</dbReference>
<dbReference type="PANTHER" id="PTHR45735:SF2">
    <property type="entry name" value="CLEAVAGE STIMULATION FACTOR SUBUNIT 2"/>
    <property type="match status" value="1"/>
</dbReference>
<dbReference type="GO" id="GO:0031124">
    <property type="term" value="P:mRNA 3'-end processing"/>
    <property type="evidence" value="ECO:0007669"/>
    <property type="project" value="InterPro"/>
</dbReference>
<dbReference type="Gene3D" id="1.25.40.630">
    <property type="match status" value="1"/>
</dbReference>
<dbReference type="GO" id="GO:0003729">
    <property type="term" value="F:mRNA binding"/>
    <property type="evidence" value="ECO:0007669"/>
    <property type="project" value="TreeGrafter"/>
</dbReference>
<name>A0A6P8DGC6_PUNGR</name>
<dbReference type="FunFam" id="3.30.70.330:FF:000378">
    <property type="entry name" value="Cleavage stimulating factor 64"/>
    <property type="match status" value="1"/>
</dbReference>
<keyword evidence="3" id="KW-0694">RNA-binding</keyword>
<dbReference type="OrthoDB" id="272703at2759"/>
<dbReference type="InterPro" id="IPR000504">
    <property type="entry name" value="RRM_dom"/>
</dbReference>
<evidence type="ECO:0000256" key="3">
    <source>
        <dbReference type="PROSITE-ProRule" id="PRU00176"/>
    </source>
</evidence>
<dbReference type="PANTHER" id="PTHR45735">
    <property type="entry name" value="CLEAVAGE STIMULATION FACTOR SUBUNIT 2"/>
    <property type="match status" value="1"/>
</dbReference>
<feature type="compositionally biased region" description="Basic and acidic residues" evidence="4">
    <location>
        <begin position="81"/>
        <end position="96"/>
    </location>
</feature>
<dbReference type="GO" id="GO:0005847">
    <property type="term" value="C:mRNA cleavage and polyadenylation specificity factor complex"/>
    <property type="evidence" value="ECO:0007669"/>
    <property type="project" value="TreeGrafter"/>
</dbReference>
<dbReference type="CDD" id="cd12398">
    <property type="entry name" value="RRM_CSTF2_RNA15_like"/>
    <property type="match status" value="1"/>
</dbReference>
<dbReference type="GeneID" id="116205158"/>
<feature type="region of interest" description="Disordered" evidence="4">
    <location>
        <begin position="263"/>
        <end position="327"/>
    </location>
</feature>
<dbReference type="InterPro" id="IPR038192">
    <property type="entry name" value="CSTF_C_sf"/>
</dbReference>
<keyword evidence="2" id="KW-0539">Nucleus</keyword>
<evidence type="ECO:0000256" key="2">
    <source>
        <dbReference type="ARBA" id="ARBA00023242"/>
    </source>
</evidence>
<dbReference type="Pfam" id="PF14327">
    <property type="entry name" value="CSTF2_hinge"/>
    <property type="match status" value="1"/>
</dbReference>
<dbReference type="SMART" id="SM00360">
    <property type="entry name" value="RRM"/>
    <property type="match status" value="1"/>
</dbReference>
<feature type="compositionally biased region" description="Low complexity" evidence="4">
    <location>
        <begin position="296"/>
        <end position="313"/>
    </location>
</feature>
<feature type="domain" description="RRM" evidence="5">
    <location>
        <begin position="7"/>
        <end position="85"/>
    </location>
</feature>
<feature type="region of interest" description="Disordered" evidence="4">
    <location>
        <begin position="502"/>
        <end position="531"/>
    </location>
</feature>
<reference evidence="6" key="1">
    <citation type="journal article" date="2020" name="Plant Biotechnol. J.">
        <title>The pomegranate (Punica granatum L.) draft genome dissects genetic divergence between soft- and hard-seeded cultivars.</title>
        <authorList>
            <person name="Luo X."/>
            <person name="Li H."/>
            <person name="Wu Z."/>
            <person name="Yao W."/>
            <person name="Zhao P."/>
            <person name="Cao D."/>
            <person name="Yu H."/>
            <person name="Li K."/>
            <person name="Poudel K."/>
            <person name="Zhao D."/>
            <person name="Zhang F."/>
            <person name="Xia X."/>
            <person name="Chen L."/>
            <person name="Wang Q."/>
            <person name="Jing D."/>
            <person name="Cao S."/>
        </authorList>
    </citation>
    <scope>NUCLEOTIDE SEQUENCE [LARGE SCALE GENOMIC DNA]</scope>
    <source>
        <strain evidence="6">cv. Tunisia</strain>
    </source>
</reference>
<dbReference type="PROSITE" id="PS50102">
    <property type="entry name" value="RRM"/>
    <property type="match status" value="1"/>
</dbReference>
<dbReference type="RefSeq" id="XP_031393519.1">
    <property type="nucleotide sequence ID" value="XM_031537659.1"/>
</dbReference>
<feature type="compositionally biased region" description="Polar residues" evidence="4">
    <location>
        <begin position="281"/>
        <end position="295"/>
    </location>
</feature>
<evidence type="ECO:0000313" key="7">
    <source>
        <dbReference type="RefSeq" id="XP_031393519.1"/>
    </source>
</evidence>
<dbReference type="Pfam" id="PF00076">
    <property type="entry name" value="RRM_1"/>
    <property type="match status" value="1"/>
</dbReference>
<dbReference type="SUPFAM" id="SSF54928">
    <property type="entry name" value="RNA-binding domain, RBD"/>
    <property type="match status" value="1"/>
</dbReference>
<accession>A0A6P8DGC6</accession>
<feature type="compositionally biased region" description="Low complexity" evidence="4">
    <location>
        <begin position="503"/>
        <end position="521"/>
    </location>
</feature>
<keyword evidence="6" id="KW-1185">Reference proteome</keyword>
<dbReference type="Proteomes" id="UP000515151">
    <property type="component" value="Chromosome 4"/>
</dbReference>
<dbReference type="InterPro" id="IPR026896">
    <property type="entry name" value="CSTF_C"/>
</dbReference>
<reference evidence="7" key="2">
    <citation type="submission" date="2025-08" db="UniProtKB">
        <authorList>
            <consortium name="RefSeq"/>
        </authorList>
    </citation>
    <scope>IDENTIFICATION</scope>
    <source>
        <tissue evidence="7">Leaf</tissue>
    </source>
</reference>
<protein>
    <submittedName>
        <fullName evidence="7">Cleavage stimulating factor 64 isoform X1</fullName>
    </submittedName>
</protein>
<feature type="region of interest" description="Disordered" evidence="4">
    <location>
        <begin position="440"/>
        <end position="488"/>
    </location>
</feature>
<dbReference type="AlphaFoldDB" id="A0A6P8DGC6"/>
<dbReference type="InterPro" id="IPR035979">
    <property type="entry name" value="RBD_domain_sf"/>
</dbReference>
<evidence type="ECO:0000256" key="4">
    <source>
        <dbReference type="SAM" id="MobiDB-lite"/>
    </source>
</evidence>
<dbReference type="InterPro" id="IPR025742">
    <property type="entry name" value="CSTF2_hinge"/>
</dbReference>
<feature type="compositionally biased region" description="Pro residues" evidence="4">
    <location>
        <begin position="459"/>
        <end position="470"/>
    </location>
</feature>
<organism evidence="6 7">
    <name type="scientific">Punica granatum</name>
    <name type="common">Pomegranate</name>
    <dbReference type="NCBI Taxonomy" id="22663"/>
    <lineage>
        <taxon>Eukaryota</taxon>
        <taxon>Viridiplantae</taxon>
        <taxon>Streptophyta</taxon>
        <taxon>Embryophyta</taxon>
        <taxon>Tracheophyta</taxon>
        <taxon>Spermatophyta</taxon>
        <taxon>Magnoliopsida</taxon>
        <taxon>eudicotyledons</taxon>
        <taxon>Gunneridae</taxon>
        <taxon>Pentapetalae</taxon>
        <taxon>rosids</taxon>
        <taxon>malvids</taxon>
        <taxon>Myrtales</taxon>
        <taxon>Lythraceae</taxon>
        <taxon>Punica</taxon>
    </lineage>
</organism>
<evidence type="ECO:0000313" key="6">
    <source>
        <dbReference type="Proteomes" id="UP000515151"/>
    </source>
</evidence>
<sequence>MASSQHRCVFVGNIPYDATEEQLIEICQEVGPVVSFRLVIDRETGKPKGYGFCEYKDEETALSARRNLQGYEINGRQLRVDFAENDKGSDRNREQGRGGPGLAANSDPQKQIGGLTGHGESVHNQPIGLHIAITAAAVMTGALGGPQASMLPNQNGLQQSALANDPLTLRLAKLSRNQLTELLTELKGMAMQNKESARQLLLARPQLSKALFQAEIMLGLVPPQVLEMPNLRQAPIQPSQPAHRDAQLSQQQAFPTLSALPPLAQRTQPGLMPKVQPIPSVPQNSFGLNQFSGSSQAPMQPQVQLPQPPTFQQGTLPGPSGALSSIPVRPVGPVATVSSANLQTQSSSVQHPRPVGAADLGYNPSMGLAAASNRALSLIPPRPSTSDAAFQPGSLISSGIPGRIINDAAARSSQIPQGSSFNMNGQSSRPSKLMKLEDGRGAAFPNGGPDTAAGARAPPVGPPSFTPVPKPEGQYLEEQIPQPQLPPDVESALLQQVMSLTSDQLSSLPPEQQQQVLQLQQKLRRDQWQPS</sequence>
<dbReference type="FunFam" id="1.25.40.630:FF:000002">
    <property type="entry name" value="Cleavage stimulating factor 64"/>
    <property type="match status" value="1"/>
</dbReference>
<evidence type="ECO:0000256" key="1">
    <source>
        <dbReference type="ARBA" id="ARBA00004123"/>
    </source>
</evidence>
<gene>
    <name evidence="7" type="primary">LOC116205158</name>
</gene>
<dbReference type="Gene3D" id="1.10.20.70">
    <property type="entry name" value="Transcription termination and cleavage factor, C-terminal domain"/>
    <property type="match status" value="1"/>
</dbReference>
<feature type="region of interest" description="Disordered" evidence="4">
    <location>
        <begin position="81"/>
        <end position="119"/>
    </location>
</feature>
<dbReference type="Gene3D" id="3.30.70.330">
    <property type="match status" value="1"/>
</dbReference>
<dbReference type="InterPro" id="IPR012677">
    <property type="entry name" value="Nucleotide-bd_a/b_plait_sf"/>
</dbReference>
<comment type="subcellular location">
    <subcellularLocation>
        <location evidence="1">Nucleus</location>
    </subcellularLocation>
</comment>
<proteinExistence type="predicted"/>